<feature type="domain" description="DUF6884" evidence="1">
    <location>
        <begin position="11"/>
        <end position="135"/>
    </location>
</feature>
<dbReference type="Proteomes" id="UP001592531">
    <property type="component" value="Unassembled WGS sequence"/>
</dbReference>
<gene>
    <name evidence="2" type="ORF">ACEZDE_18805</name>
</gene>
<accession>A0ABV6VY16</accession>
<proteinExistence type="predicted"/>
<dbReference type="EMBL" id="JBHFAB010000013">
    <property type="protein sequence ID" value="MFC1418665.1"/>
    <property type="molecule type" value="Genomic_DNA"/>
</dbReference>
<dbReference type="Pfam" id="PF21818">
    <property type="entry name" value="DUF6884"/>
    <property type="match status" value="1"/>
</dbReference>
<sequence length="156" mass="17249">MNATDYPPDLVVVACGSQKAPGPMPARDLYQSTTFRLARAAAERLAPRHGWYVLSARHGLIHPDTVTHPYDQRITFPGAITAEQVRTQARDLGLLTAERCVLLGPHLYAQAARQAWPRLIAPAEGQPVGYMNQTYKDIRDGRLTLADIAARTRTYA</sequence>
<evidence type="ECO:0000259" key="1">
    <source>
        <dbReference type="Pfam" id="PF21818"/>
    </source>
</evidence>
<dbReference type="RefSeq" id="WP_380537461.1">
    <property type="nucleotide sequence ID" value="NZ_JBHFAB010000013.1"/>
</dbReference>
<organism evidence="2 3">
    <name type="scientific">Streptacidiphilus cavernicola</name>
    <dbReference type="NCBI Taxonomy" id="3342716"/>
    <lineage>
        <taxon>Bacteria</taxon>
        <taxon>Bacillati</taxon>
        <taxon>Actinomycetota</taxon>
        <taxon>Actinomycetes</taxon>
        <taxon>Kitasatosporales</taxon>
        <taxon>Streptomycetaceae</taxon>
        <taxon>Streptacidiphilus</taxon>
    </lineage>
</organism>
<name>A0ABV6VY16_9ACTN</name>
<dbReference type="InterPro" id="IPR049251">
    <property type="entry name" value="DUF6884"/>
</dbReference>
<protein>
    <submittedName>
        <fullName evidence="2">DUF6884 domain-containing protein</fullName>
    </submittedName>
</protein>
<reference evidence="2 3" key="1">
    <citation type="submission" date="2024-09" db="EMBL/GenBank/DDBJ databases">
        <authorList>
            <person name="Lee S.D."/>
        </authorList>
    </citation>
    <scope>NUCLEOTIDE SEQUENCE [LARGE SCALE GENOMIC DNA]</scope>
    <source>
        <strain evidence="2 3">N8-3</strain>
    </source>
</reference>
<evidence type="ECO:0000313" key="2">
    <source>
        <dbReference type="EMBL" id="MFC1418665.1"/>
    </source>
</evidence>
<comment type="caution">
    <text evidence="2">The sequence shown here is derived from an EMBL/GenBank/DDBJ whole genome shotgun (WGS) entry which is preliminary data.</text>
</comment>
<keyword evidence="3" id="KW-1185">Reference proteome</keyword>
<evidence type="ECO:0000313" key="3">
    <source>
        <dbReference type="Proteomes" id="UP001592531"/>
    </source>
</evidence>